<dbReference type="InterPro" id="IPR001867">
    <property type="entry name" value="OmpR/PhoB-type_DNA-bd"/>
</dbReference>
<protein>
    <recommendedName>
        <fullName evidence="5">OmpR/PhoB-type domain-containing protein</fullName>
    </recommendedName>
</protein>
<keyword evidence="1 2" id="KW-0238">DNA-binding</keyword>
<accession>A0ABQ6H8I7</accession>
<evidence type="ECO:0000259" key="5">
    <source>
        <dbReference type="PROSITE" id="PS51755"/>
    </source>
</evidence>
<comment type="caution">
    <text evidence="6">The sequence shown here is derived from an EMBL/GenBank/DDBJ whole genome shotgun (WGS) entry which is preliminary data.</text>
</comment>
<feature type="region of interest" description="Disordered" evidence="3">
    <location>
        <begin position="108"/>
        <end position="130"/>
    </location>
</feature>
<dbReference type="Proteomes" id="UP001157134">
    <property type="component" value="Unassembled WGS sequence"/>
</dbReference>
<dbReference type="RefSeq" id="WP_284296023.1">
    <property type="nucleotide sequence ID" value="NZ_BSSV01000001.1"/>
</dbReference>
<keyword evidence="4" id="KW-0472">Membrane</keyword>
<feature type="DNA-binding region" description="OmpR/PhoB-type" evidence="2">
    <location>
        <begin position="1"/>
        <end position="97"/>
    </location>
</feature>
<evidence type="ECO:0000256" key="3">
    <source>
        <dbReference type="SAM" id="MobiDB-lite"/>
    </source>
</evidence>
<organism evidence="6 7">
    <name type="scientific">Thalassotalea loyana</name>
    <dbReference type="NCBI Taxonomy" id="280483"/>
    <lineage>
        <taxon>Bacteria</taxon>
        <taxon>Pseudomonadati</taxon>
        <taxon>Pseudomonadota</taxon>
        <taxon>Gammaproteobacteria</taxon>
        <taxon>Alteromonadales</taxon>
        <taxon>Colwelliaceae</taxon>
        <taxon>Thalassotalea</taxon>
    </lineage>
</organism>
<feature type="domain" description="OmpR/PhoB-type" evidence="5">
    <location>
        <begin position="1"/>
        <end position="97"/>
    </location>
</feature>
<keyword evidence="4" id="KW-1133">Transmembrane helix</keyword>
<dbReference type="EMBL" id="BSSV01000001">
    <property type="protein sequence ID" value="GLX84438.1"/>
    <property type="molecule type" value="Genomic_DNA"/>
</dbReference>
<evidence type="ECO:0000313" key="7">
    <source>
        <dbReference type="Proteomes" id="UP001157134"/>
    </source>
</evidence>
<name>A0ABQ6H8I7_9GAMM</name>
<dbReference type="InterPro" id="IPR011042">
    <property type="entry name" value="6-blade_b-propeller_TolB-like"/>
</dbReference>
<sequence>MRYQLAGFEIDTVNRLVTKADHLLPVEPQVFNLLVFFCEHPQQVIDVSDISLTFYHQKKAPAALIADIAKLHFLLEENPKEPKLLECIGYKQYRLLEKPQEKISLSFHSTSTQTPAQNKRSTSHKQTPNYQVKKRSNRKIWLWALTSISILAICAALLSWHQESSKEAITTLAKQEQPIIKLDGASYAPKLSSKNGRFVFLHKTPNADNSQVYLGHIDNSPAKALTDDRFYYMDAIIANNAVYATRFNNLSERKCDIVKIALTGNKTDVIKACSAHALTKLDYSPSTEALFFNFREEQDQPYTIYSYSLETGQTNPVTQESHNKQSYGDYLFNYNVHNNQLAVMEHLVDGSSLLKVIDLADNRKTEFDKFQSPSGISWLDTDQLMISDDSGVNLYDLTKKQKRVISDDGNITQLSSVAHDNQFAFVENQYQVNLHQYDLTLQTLALPTAVTESDAMNYKPVFANTSSSILFLAKKHQNESLFIKNNQGQLFDLGVPEPIEFYTNFVWAPDDSAILASVNGKLFIKSLQQKHWQQLHTEHDQIHHVQYTANSEFVFSSKKSGDWQLWQGNTDGLPAKQLTKSGGYSSQYDKVNNHIYFTKFHIDGLYLLDQARNVEQKVDANFPLNLWAHWQIRNQNLYVQRNRAIEKIALSSFAVVDLYDLSNIVANYFSISRNEHLLVVDKIERSETYIWLGDVITQ</sequence>
<evidence type="ECO:0000256" key="2">
    <source>
        <dbReference type="PROSITE-ProRule" id="PRU01091"/>
    </source>
</evidence>
<keyword evidence="4" id="KW-0812">Transmembrane</keyword>
<evidence type="ECO:0000256" key="1">
    <source>
        <dbReference type="ARBA" id="ARBA00023125"/>
    </source>
</evidence>
<dbReference type="PANTHER" id="PTHR36842">
    <property type="entry name" value="PROTEIN TOLB HOMOLOG"/>
    <property type="match status" value="1"/>
</dbReference>
<gene>
    <name evidence="6" type="ORF">tloyanaT_06900</name>
</gene>
<dbReference type="SUPFAM" id="SSF82171">
    <property type="entry name" value="DPP6 N-terminal domain-like"/>
    <property type="match status" value="1"/>
</dbReference>
<evidence type="ECO:0000313" key="6">
    <source>
        <dbReference type="EMBL" id="GLX84438.1"/>
    </source>
</evidence>
<dbReference type="Gene3D" id="2.120.10.30">
    <property type="entry name" value="TolB, C-terminal domain"/>
    <property type="match status" value="1"/>
</dbReference>
<dbReference type="SUPFAM" id="SSF46894">
    <property type="entry name" value="C-terminal effector domain of the bipartite response regulators"/>
    <property type="match status" value="1"/>
</dbReference>
<proteinExistence type="predicted"/>
<dbReference type="PROSITE" id="PS51755">
    <property type="entry name" value="OMPR_PHOB"/>
    <property type="match status" value="1"/>
</dbReference>
<dbReference type="InterPro" id="IPR036388">
    <property type="entry name" value="WH-like_DNA-bd_sf"/>
</dbReference>
<reference evidence="6 7" key="1">
    <citation type="submission" date="2023-03" db="EMBL/GenBank/DDBJ databases">
        <title>Thalassotalea loyana LMG 22536T draft genome sequence.</title>
        <authorList>
            <person name="Sawabe T."/>
        </authorList>
    </citation>
    <scope>NUCLEOTIDE SEQUENCE [LARGE SCALE GENOMIC DNA]</scope>
    <source>
        <strain evidence="6 7">LMG 22536</strain>
    </source>
</reference>
<feature type="transmembrane region" description="Helical" evidence="4">
    <location>
        <begin position="140"/>
        <end position="160"/>
    </location>
</feature>
<keyword evidence="7" id="KW-1185">Reference proteome</keyword>
<dbReference type="Gene3D" id="1.10.10.10">
    <property type="entry name" value="Winged helix-like DNA-binding domain superfamily/Winged helix DNA-binding domain"/>
    <property type="match status" value="1"/>
</dbReference>
<dbReference type="InterPro" id="IPR016032">
    <property type="entry name" value="Sig_transdc_resp-reg_C-effctor"/>
</dbReference>
<evidence type="ECO:0000256" key="4">
    <source>
        <dbReference type="SAM" id="Phobius"/>
    </source>
</evidence>